<proteinExistence type="predicted"/>
<feature type="signal peptide" evidence="1">
    <location>
        <begin position="1"/>
        <end position="30"/>
    </location>
</feature>
<dbReference type="AlphaFoldDB" id="A0A1H4VP18"/>
<keyword evidence="1" id="KW-0732">Signal</keyword>
<keyword evidence="3" id="KW-1185">Reference proteome</keyword>
<sequence length="198" mass="20422">MTHRAVRGAGVAAVVLAALALGRVITEAGADGVAEDPFVSRAGVGERVDLGYGTVEVTAVRGARGVTTPTSATQAGGELVLVDVEVRTEQELTTYAGVQLVDRLGRVLFSDSRLGCAADVRPLVGIDWRATYCFDVDPGTLEGLTLRFARGDDGVDGSGQRRDAVAMIDLGIGADVARDIADDDEVVRVAAAGPRGVS</sequence>
<organism evidence="2 3">
    <name type="scientific">Nocardioides exalbidus</name>
    <dbReference type="NCBI Taxonomy" id="402596"/>
    <lineage>
        <taxon>Bacteria</taxon>
        <taxon>Bacillati</taxon>
        <taxon>Actinomycetota</taxon>
        <taxon>Actinomycetes</taxon>
        <taxon>Propionibacteriales</taxon>
        <taxon>Nocardioidaceae</taxon>
        <taxon>Nocardioides</taxon>
    </lineage>
</organism>
<reference evidence="3" key="1">
    <citation type="submission" date="2016-10" db="EMBL/GenBank/DDBJ databases">
        <authorList>
            <person name="Varghese N."/>
            <person name="Submissions S."/>
        </authorList>
    </citation>
    <scope>NUCLEOTIDE SEQUENCE [LARGE SCALE GENOMIC DNA]</scope>
    <source>
        <strain evidence="3">DSM 22017</strain>
    </source>
</reference>
<dbReference type="STRING" id="402596.SAMN04489844_3060"/>
<dbReference type="RefSeq" id="WP_090969877.1">
    <property type="nucleotide sequence ID" value="NZ_FNRT01000002.1"/>
</dbReference>
<dbReference type="Proteomes" id="UP000198742">
    <property type="component" value="Unassembled WGS sequence"/>
</dbReference>
<evidence type="ECO:0000313" key="2">
    <source>
        <dbReference type="EMBL" id="SEC82298.1"/>
    </source>
</evidence>
<gene>
    <name evidence="2" type="ORF">SAMN04489844_3060</name>
</gene>
<dbReference type="EMBL" id="FNRT01000002">
    <property type="protein sequence ID" value="SEC82298.1"/>
    <property type="molecule type" value="Genomic_DNA"/>
</dbReference>
<accession>A0A1H4VP18</accession>
<evidence type="ECO:0008006" key="4">
    <source>
        <dbReference type="Google" id="ProtNLM"/>
    </source>
</evidence>
<feature type="chain" id="PRO_5011513486" description="SipW-cognate class signal peptide" evidence="1">
    <location>
        <begin position="31"/>
        <end position="198"/>
    </location>
</feature>
<dbReference type="OrthoDB" id="4842873at2"/>
<evidence type="ECO:0000313" key="3">
    <source>
        <dbReference type="Proteomes" id="UP000198742"/>
    </source>
</evidence>
<protein>
    <recommendedName>
        <fullName evidence="4">SipW-cognate class signal peptide</fullName>
    </recommendedName>
</protein>
<name>A0A1H4VP18_9ACTN</name>
<evidence type="ECO:0000256" key="1">
    <source>
        <dbReference type="SAM" id="SignalP"/>
    </source>
</evidence>